<evidence type="ECO:0000313" key="1">
    <source>
        <dbReference type="EMBL" id="OLZ51739.1"/>
    </source>
</evidence>
<evidence type="ECO:0000313" key="2">
    <source>
        <dbReference type="Proteomes" id="UP000187486"/>
    </source>
</evidence>
<name>A0A1R0KUC5_9PSEU</name>
<dbReference type="Proteomes" id="UP000187486">
    <property type="component" value="Unassembled WGS sequence"/>
</dbReference>
<keyword evidence="2" id="KW-1185">Reference proteome</keyword>
<dbReference type="OrthoDB" id="3637673at2"/>
<dbReference type="AlphaFoldDB" id="A0A1R0KUC5"/>
<gene>
    <name evidence="1" type="ORF">BS329_15875</name>
</gene>
<proteinExistence type="predicted"/>
<sequence length="211" mass="23407">MTILVRLACEDRDTRSGWSHRRRSRQAVAVALLADLERAGAVAVIDSHLHLVDADTVAARLASRHAPAVVHALTAARPLTLAGSIAAMEGPADRVSWDLLIRDGDARDRRRPGCELTNTSATHWWRMILATAPRNTRLWPVAVALWAILAEAGLHEGLCEDVQKAYRDTMPPGVVLELLLPLHRSWARVLPRRHARATPRPLPFAAARRRR</sequence>
<comment type="caution">
    <text evidence="1">The sequence shown here is derived from an EMBL/GenBank/DDBJ whole genome shotgun (WGS) entry which is preliminary data.</text>
</comment>
<dbReference type="RefSeq" id="WP_076161455.1">
    <property type="nucleotide sequence ID" value="NZ_MQUQ01000007.1"/>
</dbReference>
<dbReference type="EMBL" id="MQUQ01000007">
    <property type="protein sequence ID" value="OLZ51739.1"/>
    <property type="molecule type" value="Genomic_DNA"/>
</dbReference>
<organism evidence="1 2">
    <name type="scientific">Amycolatopsis coloradensis</name>
    <dbReference type="NCBI Taxonomy" id="76021"/>
    <lineage>
        <taxon>Bacteria</taxon>
        <taxon>Bacillati</taxon>
        <taxon>Actinomycetota</taxon>
        <taxon>Actinomycetes</taxon>
        <taxon>Pseudonocardiales</taxon>
        <taxon>Pseudonocardiaceae</taxon>
        <taxon>Amycolatopsis</taxon>
    </lineage>
</organism>
<accession>A0A1R0KUC5</accession>
<dbReference type="STRING" id="76021.BS329_15875"/>
<reference evidence="1 2" key="1">
    <citation type="submission" date="2016-01" db="EMBL/GenBank/DDBJ databases">
        <title>Amycolatopsis coloradensis genome sequencing and assembly.</title>
        <authorList>
            <person name="Mayilraj S."/>
        </authorList>
    </citation>
    <scope>NUCLEOTIDE SEQUENCE [LARGE SCALE GENOMIC DNA]</scope>
    <source>
        <strain evidence="1 2">DSM 44225</strain>
    </source>
</reference>
<protein>
    <submittedName>
        <fullName evidence="1">Uncharacterized protein</fullName>
    </submittedName>
</protein>